<feature type="non-terminal residue" evidence="1">
    <location>
        <position position="1"/>
    </location>
</feature>
<evidence type="ECO:0000313" key="1">
    <source>
        <dbReference type="EMBL" id="CAA9280654.1"/>
    </source>
</evidence>
<dbReference type="EMBL" id="CADCTK010000782">
    <property type="protein sequence ID" value="CAA9280654.1"/>
    <property type="molecule type" value="Genomic_DNA"/>
</dbReference>
<feature type="non-terminal residue" evidence="1">
    <location>
        <position position="30"/>
    </location>
</feature>
<protein>
    <submittedName>
        <fullName evidence="1">Uncharacterized protein</fullName>
    </submittedName>
</protein>
<gene>
    <name evidence="1" type="ORF">AVDCRST_MAG26-3352</name>
</gene>
<name>A0A6J4JJ23_9CHLR</name>
<organism evidence="1">
    <name type="scientific">uncultured Chloroflexia bacterium</name>
    <dbReference type="NCBI Taxonomy" id="1672391"/>
    <lineage>
        <taxon>Bacteria</taxon>
        <taxon>Bacillati</taxon>
        <taxon>Chloroflexota</taxon>
        <taxon>Chloroflexia</taxon>
        <taxon>environmental samples</taxon>
    </lineage>
</organism>
<dbReference type="AlphaFoldDB" id="A0A6J4JJ23"/>
<proteinExistence type="predicted"/>
<accession>A0A6J4JJ23</accession>
<sequence>VENRICCGRRRPISSDVALRHRAPSHTPEV</sequence>
<reference evidence="1" key="1">
    <citation type="submission" date="2020-02" db="EMBL/GenBank/DDBJ databases">
        <authorList>
            <person name="Meier V. D."/>
        </authorList>
    </citation>
    <scope>NUCLEOTIDE SEQUENCE</scope>
    <source>
        <strain evidence="1">AVDCRST_MAG26</strain>
    </source>
</reference>